<evidence type="ECO:0000256" key="7">
    <source>
        <dbReference type="ARBA" id="ARBA00023125"/>
    </source>
</evidence>
<dbReference type="Pfam" id="PF00308">
    <property type="entry name" value="Bac_DnaA"/>
    <property type="match status" value="1"/>
</dbReference>
<dbReference type="Gene3D" id="1.10.8.60">
    <property type="match status" value="1"/>
</dbReference>
<dbReference type="HAMAP" id="MF_00377">
    <property type="entry name" value="DnaA_bact"/>
    <property type="match status" value="1"/>
</dbReference>
<dbReference type="CDD" id="cd00009">
    <property type="entry name" value="AAA"/>
    <property type="match status" value="1"/>
</dbReference>
<evidence type="ECO:0000259" key="13">
    <source>
        <dbReference type="SMART" id="SM00760"/>
    </source>
</evidence>
<dbReference type="InterPro" id="IPR013159">
    <property type="entry name" value="DnaA_C"/>
</dbReference>
<comment type="function">
    <text evidence="8 10">Plays an essential role in the initiation and regulation of chromosomal replication. ATP-DnaA binds to the origin of replication (oriC) to initiate formation of the DNA replication initiation complex once per cell cycle. Binds the DnaA box (a 9 base pair repeat at the origin) and separates the double-stranded (ds)DNA. Forms a right-handed helical filament on oriC DNA; dsDNA binds to the exterior of the filament while single-stranded (ss)DNA is stabiized in the filament's interior. The ATP-DnaA-oriC complex binds and stabilizes one strand of the AT-rich DNA unwinding element (DUE), permitting loading of DNA polymerase. After initiation quickly degrades to an ADP-DnaA complex that is not apt for DNA replication. Binds acidic phospholipids.</text>
</comment>
<dbReference type="PRINTS" id="PR00051">
    <property type="entry name" value="DNAA"/>
</dbReference>
<dbReference type="InterPro" id="IPR018312">
    <property type="entry name" value="Chromosome_initiator_DnaA_CS"/>
</dbReference>
<dbReference type="InterPro" id="IPR024633">
    <property type="entry name" value="DnaA_N_dom"/>
</dbReference>
<accession>A0A1H8CIW4</accession>
<feature type="binding site" evidence="8">
    <location>
        <position position="157"/>
    </location>
    <ligand>
        <name>ATP</name>
        <dbReference type="ChEBI" id="CHEBI:30616"/>
    </ligand>
</feature>
<dbReference type="GO" id="GO:0006275">
    <property type="term" value="P:regulation of DNA replication"/>
    <property type="evidence" value="ECO:0007669"/>
    <property type="project" value="UniProtKB-UniRule"/>
</dbReference>
<dbReference type="GO" id="GO:0003688">
    <property type="term" value="F:DNA replication origin binding"/>
    <property type="evidence" value="ECO:0007669"/>
    <property type="project" value="UniProtKB-UniRule"/>
</dbReference>
<evidence type="ECO:0000256" key="8">
    <source>
        <dbReference type="HAMAP-Rule" id="MF_00377"/>
    </source>
</evidence>
<evidence type="ECO:0000259" key="12">
    <source>
        <dbReference type="SMART" id="SM00382"/>
    </source>
</evidence>
<feature type="region of interest" description="Domain IV, binds dsDNA" evidence="8">
    <location>
        <begin position="326"/>
        <end position="448"/>
    </location>
</feature>
<feature type="domain" description="Chromosomal replication initiator DnaA C-terminal" evidence="13">
    <location>
        <begin position="354"/>
        <end position="424"/>
    </location>
</feature>
<keyword evidence="7 8" id="KW-0238">DNA-binding</keyword>
<evidence type="ECO:0000256" key="6">
    <source>
        <dbReference type="ARBA" id="ARBA00023121"/>
    </source>
</evidence>
<evidence type="ECO:0000256" key="3">
    <source>
        <dbReference type="ARBA" id="ARBA00022705"/>
    </source>
</evidence>
<dbReference type="SMART" id="SM00382">
    <property type="entry name" value="AAA"/>
    <property type="match status" value="1"/>
</dbReference>
<dbReference type="InterPro" id="IPR003593">
    <property type="entry name" value="AAA+_ATPase"/>
</dbReference>
<protein>
    <recommendedName>
        <fullName evidence="8 9">Chromosomal replication initiator protein DnaA</fullName>
    </recommendedName>
</protein>
<dbReference type="InterPro" id="IPR038454">
    <property type="entry name" value="DnaA_N_sf"/>
</dbReference>
<dbReference type="GO" id="GO:0005524">
    <property type="term" value="F:ATP binding"/>
    <property type="evidence" value="ECO:0007669"/>
    <property type="project" value="UniProtKB-UniRule"/>
</dbReference>
<comment type="caution">
    <text evidence="8">Lacks conserved residue(s) required for the propagation of feature annotation.</text>
</comment>
<sequence>MESFREVFSLVSEYCKKEISQVAHSLWIKDIEPVKLEDSTAYLAVRSEFKQKILEEKYYDLLSRAFEEVMGFHVDIVISSLEPTKAQAEEAVVKLSHCSPEELEKTTAGGDYEYTFNTFIVGPSNKFAHAASLAVATNPAGAYNPLFIYGGSGLGKTHLLYAICNEILKTSPQSNIIYVKGEDFTNELIEAIRSETTKEFHSKYRQAEVLLVDDIQFIGGKESTQEEFFHTFNSLYEAGKQIVLTSDRPPKEIKTLEDRLRTRFEWGLLADVQPPDFETRIAIIRRKAELLDINIPDDVAEYMANKLKTNIRQLEGAVKKLKAYKLLAGTPPSILIAQNAIRDILNDHQPVPVTIERIISEVARTYNGVSPQDIRSSKRSANISSARQVSIYIVREITQMSMSAIGEEFGGRDHSTIVYAIQQVEKNMDVDPRYKELIEDIIKNVRNS</sequence>
<dbReference type="InterPro" id="IPR010921">
    <property type="entry name" value="Trp_repressor/repl_initiator"/>
</dbReference>
<keyword evidence="15" id="KW-1185">Reference proteome</keyword>
<dbReference type="Pfam" id="PF08299">
    <property type="entry name" value="Bac_DnaA_C"/>
    <property type="match status" value="1"/>
</dbReference>
<feature type="binding site" evidence="8">
    <location>
        <position position="153"/>
    </location>
    <ligand>
        <name>ATP</name>
        <dbReference type="ChEBI" id="CHEBI:30616"/>
    </ligand>
</feature>
<dbReference type="Pfam" id="PF11638">
    <property type="entry name" value="DnaA_N"/>
    <property type="match status" value="1"/>
</dbReference>
<dbReference type="InterPro" id="IPR001957">
    <property type="entry name" value="Chromosome_initiator_DnaA"/>
</dbReference>
<dbReference type="STRING" id="474960.SAMN05216180_2157"/>
<organism evidence="14 15">
    <name type="scientific">Hydrogenoanaerobacterium saccharovorans</name>
    <dbReference type="NCBI Taxonomy" id="474960"/>
    <lineage>
        <taxon>Bacteria</taxon>
        <taxon>Bacillati</taxon>
        <taxon>Bacillota</taxon>
        <taxon>Clostridia</taxon>
        <taxon>Eubacteriales</taxon>
        <taxon>Oscillospiraceae</taxon>
        <taxon>Hydrogenoanaerobacterium</taxon>
    </lineage>
</organism>
<keyword evidence="2 8" id="KW-0963">Cytoplasm</keyword>
<dbReference type="InterPro" id="IPR013317">
    <property type="entry name" value="DnaA_dom"/>
</dbReference>
<dbReference type="SUPFAM" id="SSF48295">
    <property type="entry name" value="TrpR-like"/>
    <property type="match status" value="1"/>
</dbReference>
<evidence type="ECO:0000313" key="14">
    <source>
        <dbReference type="EMBL" id="SEM94926.1"/>
    </source>
</evidence>
<dbReference type="InterPro" id="IPR027417">
    <property type="entry name" value="P-loop_NTPase"/>
</dbReference>
<comment type="subunit">
    <text evidence="8">Oligomerizes as a right-handed, spiral filament on DNA at oriC.</text>
</comment>
<keyword evidence="5 8" id="KW-0067">ATP-binding</keyword>
<keyword evidence="3 8" id="KW-0235">DNA replication</keyword>
<proteinExistence type="inferred from homology"/>
<dbReference type="GO" id="GO:0005886">
    <property type="term" value="C:plasma membrane"/>
    <property type="evidence" value="ECO:0007669"/>
    <property type="project" value="TreeGrafter"/>
</dbReference>
<dbReference type="InterPro" id="IPR020591">
    <property type="entry name" value="Chromosome_initiator_DnaA-like"/>
</dbReference>
<dbReference type="Proteomes" id="UP000199158">
    <property type="component" value="Unassembled WGS sequence"/>
</dbReference>
<feature type="domain" description="AAA+ ATPase" evidence="12">
    <location>
        <begin position="142"/>
        <end position="272"/>
    </location>
</feature>
<dbReference type="NCBIfam" id="TIGR00362">
    <property type="entry name" value="DnaA"/>
    <property type="match status" value="1"/>
</dbReference>
<name>A0A1H8CIW4_9FIRM</name>
<dbReference type="SMART" id="SM00760">
    <property type="entry name" value="Bac_DnaA_C"/>
    <property type="match status" value="1"/>
</dbReference>
<dbReference type="Gene3D" id="1.10.1750.10">
    <property type="match status" value="1"/>
</dbReference>
<dbReference type="GO" id="GO:0008289">
    <property type="term" value="F:lipid binding"/>
    <property type="evidence" value="ECO:0007669"/>
    <property type="project" value="UniProtKB-KW"/>
</dbReference>
<dbReference type="CDD" id="cd06571">
    <property type="entry name" value="Bac_DnaA_C"/>
    <property type="match status" value="1"/>
</dbReference>
<dbReference type="RefSeq" id="WP_092754872.1">
    <property type="nucleotide sequence ID" value="NZ_FOCG01000002.1"/>
</dbReference>
<evidence type="ECO:0000256" key="5">
    <source>
        <dbReference type="ARBA" id="ARBA00022840"/>
    </source>
</evidence>
<comment type="domain">
    <text evidence="8">Domain I is involved in oligomerization and binding regulators, domain II is flexibile and of varying length in different bacteria, domain III forms the AAA+ region, while domain IV binds dsDNA.</text>
</comment>
<comment type="similarity">
    <text evidence="1 8 11">Belongs to the DnaA family.</text>
</comment>
<feature type="region of interest" description="Domain I, interacts with DnaA modulators" evidence="8">
    <location>
        <begin position="1"/>
        <end position="88"/>
    </location>
</feature>
<feature type="binding site" evidence="8">
    <location>
        <position position="156"/>
    </location>
    <ligand>
        <name>ATP</name>
        <dbReference type="ChEBI" id="CHEBI:30616"/>
    </ligand>
</feature>
<dbReference type="EMBL" id="FOCG01000002">
    <property type="protein sequence ID" value="SEM94926.1"/>
    <property type="molecule type" value="Genomic_DNA"/>
</dbReference>
<evidence type="ECO:0000256" key="9">
    <source>
        <dbReference type="NCBIfam" id="TIGR00362"/>
    </source>
</evidence>
<dbReference type="Gene3D" id="3.40.50.300">
    <property type="entry name" value="P-loop containing nucleotide triphosphate hydrolases"/>
    <property type="match status" value="1"/>
</dbReference>
<dbReference type="OrthoDB" id="9807019at2"/>
<dbReference type="Gene3D" id="3.30.300.180">
    <property type="match status" value="1"/>
</dbReference>
<dbReference type="PANTHER" id="PTHR30050">
    <property type="entry name" value="CHROMOSOMAL REPLICATION INITIATOR PROTEIN DNAA"/>
    <property type="match status" value="1"/>
</dbReference>
<gene>
    <name evidence="8" type="primary">dnaA</name>
    <name evidence="14" type="ORF">SAMN05216180_2157</name>
</gene>
<dbReference type="FunFam" id="3.40.50.300:FF:000668">
    <property type="entry name" value="Chromosomal replication initiator protein DnaA"/>
    <property type="match status" value="1"/>
</dbReference>
<dbReference type="GO" id="GO:0006270">
    <property type="term" value="P:DNA replication initiation"/>
    <property type="evidence" value="ECO:0007669"/>
    <property type="project" value="UniProtKB-UniRule"/>
</dbReference>
<dbReference type="AlphaFoldDB" id="A0A1H8CIW4"/>
<keyword evidence="6 8" id="KW-0446">Lipid-binding</keyword>
<dbReference type="SUPFAM" id="SSF52540">
    <property type="entry name" value="P-loop containing nucleoside triphosphate hydrolases"/>
    <property type="match status" value="1"/>
</dbReference>
<reference evidence="14 15" key="1">
    <citation type="submission" date="2016-10" db="EMBL/GenBank/DDBJ databases">
        <authorList>
            <person name="de Groot N.N."/>
        </authorList>
    </citation>
    <scope>NUCLEOTIDE SEQUENCE [LARGE SCALE GENOMIC DNA]</scope>
    <source>
        <strain evidence="14 15">CGMCC 1.5070</strain>
    </source>
</reference>
<evidence type="ECO:0000256" key="11">
    <source>
        <dbReference type="RuleBase" id="RU004227"/>
    </source>
</evidence>
<evidence type="ECO:0000256" key="1">
    <source>
        <dbReference type="ARBA" id="ARBA00006583"/>
    </source>
</evidence>
<feature type="region of interest" description="Domain III, AAA+ region" evidence="8">
    <location>
        <begin position="109"/>
        <end position="325"/>
    </location>
</feature>
<dbReference type="PROSITE" id="PS01008">
    <property type="entry name" value="DNAA"/>
    <property type="match status" value="1"/>
</dbReference>
<evidence type="ECO:0000256" key="4">
    <source>
        <dbReference type="ARBA" id="ARBA00022741"/>
    </source>
</evidence>
<dbReference type="GO" id="GO:0005737">
    <property type="term" value="C:cytoplasm"/>
    <property type="evidence" value="ECO:0007669"/>
    <property type="project" value="UniProtKB-SubCell"/>
</dbReference>
<feature type="binding site" evidence="8">
    <location>
        <position position="155"/>
    </location>
    <ligand>
        <name>ATP</name>
        <dbReference type="ChEBI" id="CHEBI:30616"/>
    </ligand>
</feature>
<comment type="subcellular location">
    <subcellularLocation>
        <location evidence="8">Cytoplasm</location>
    </subcellularLocation>
</comment>
<evidence type="ECO:0000256" key="10">
    <source>
        <dbReference type="RuleBase" id="RU000577"/>
    </source>
</evidence>
<evidence type="ECO:0000256" key="2">
    <source>
        <dbReference type="ARBA" id="ARBA00022490"/>
    </source>
</evidence>
<keyword evidence="4 8" id="KW-0547">Nucleotide-binding</keyword>
<dbReference type="PANTHER" id="PTHR30050:SF2">
    <property type="entry name" value="CHROMOSOMAL REPLICATION INITIATOR PROTEIN DNAA"/>
    <property type="match status" value="1"/>
</dbReference>
<evidence type="ECO:0000313" key="15">
    <source>
        <dbReference type="Proteomes" id="UP000199158"/>
    </source>
</evidence>